<dbReference type="Gene3D" id="3.20.20.80">
    <property type="entry name" value="Glycosidases"/>
    <property type="match status" value="1"/>
</dbReference>
<reference evidence="3" key="1">
    <citation type="submission" date="2017-09" db="EMBL/GenBank/DDBJ databases">
        <title>Metaegenomics of thermophilic ammonia-oxidizing enrichment culture.</title>
        <authorList>
            <person name="Kato S."/>
            <person name="Suzuki K."/>
        </authorList>
    </citation>
    <scope>NUCLEOTIDE SEQUENCE [LARGE SCALE GENOMIC DNA]</scope>
</reference>
<protein>
    <recommendedName>
        <fullName evidence="1">DUF5060 domain-containing protein</fullName>
    </recommendedName>
</protein>
<dbReference type="GO" id="GO:0005576">
    <property type="term" value="C:extracellular region"/>
    <property type="evidence" value="ECO:0007669"/>
    <property type="project" value="UniProtKB-SubCell"/>
</dbReference>
<dbReference type="InterPro" id="IPR017853">
    <property type="entry name" value="GH"/>
</dbReference>
<name>A0A2H5XCE6_9BACT</name>
<dbReference type="InterPro" id="IPR013783">
    <property type="entry name" value="Ig-like_fold"/>
</dbReference>
<sequence length="773" mass="89735">MGKSALTMRLLLLALLWLLLPAGNGNGKQAAPPIRLQAVVPSAAQLRRYETLTVRLDLDAPYTNPFDPDDIRVDAEFVAPSGRRLQVAGFFTQDFARQPKDGREQLQPVGKPYFAVRFTPTELGVYRYRITVTGRGVGDEGRPHIASRWFTLRVVPNPQAKGFVRRGKFWHLRFDDGTPFVPIGLNVCWSWGNEVGAYEKWFAAMRQNGANFARIWLVRWNMGLEWTPNDGNGMYQGLGKYALDNAWRIDELLRIAERNGVYLMLCLGYHGELADQRLYFGEQAWDKNPYNRKNGGPCDKPADFWTHPDAKRFYKQRLRYIIARYAHSPHVLAFEFWNEVHAPAAWIQEMAQFMRRMDPYGHLLTTTYGDDAVWQLPEMDFTQTHWYGDGSQRDCVATVVQLHRQHLDKYRKPFLLGEFGIDWRTPDTTYDPQGNALHWHNGMWASLMSGGMGTACVWFWDSYVDRLNLWQQLRPIADFARLVGNAWLQKWRPLQFTDPQVRETPDPPFGDFLFVPTLGWQRPTSDTFTLHRNGRVETDGATSVFLFSPSKPDLYRPPKFIVDFPQDGEMALRVNTVSSGALLIVRLDGKEVWRQPLPEGNEQVDEQGRRYRMGSYRERRWDGQWQKWDYIYDREFLVPIPRGKHTVEVDNQGADWCTLSYLRFSPYRDRRFAEVDIVGLQTDRMALVWVHNQHSNFQQARDPHFRLVPIKGLQFDILGLQDGRYRLVLWDTWRGGIVKAWHALAVRRRLPVQLDALERDVALWVAPAASPSQ</sequence>
<comment type="caution">
    <text evidence="2">The sequence shown here is derived from an EMBL/GenBank/DDBJ whole genome shotgun (WGS) entry which is preliminary data.</text>
</comment>
<dbReference type="Proteomes" id="UP000236173">
    <property type="component" value="Unassembled WGS sequence"/>
</dbReference>
<dbReference type="Pfam" id="PF16586">
    <property type="entry name" value="DUF5060"/>
    <property type="match status" value="1"/>
</dbReference>
<gene>
    <name evidence="2" type="ORF">HRbin17_01350</name>
</gene>
<dbReference type="InterPro" id="IPR045053">
    <property type="entry name" value="MAN-like"/>
</dbReference>
<dbReference type="EMBL" id="BEHT01000016">
    <property type="protein sequence ID" value="GBC98834.1"/>
    <property type="molecule type" value="Genomic_DNA"/>
</dbReference>
<dbReference type="Gene3D" id="2.60.40.10">
    <property type="entry name" value="Immunoglobulins"/>
    <property type="match status" value="1"/>
</dbReference>
<dbReference type="PANTHER" id="PTHR31451:SF39">
    <property type="entry name" value="MANNAN ENDO-1,4-BETA-MANNOSIDASE 1"/>
    <property type="match status" value="1"/>
</dbReference>
<organism evidence="2 3">
    <name type="scientific">Candidatus Fervidibacter japonicus</name>
    <dbReference type="NCBI Taxonomy" id="2035412"/>
    <lineage>
        <taxon>Bacteria</taxon>
        <taxon>Candidatus Fervidibacterota</taxon>
        <taxon>Candidatus Fervidibacter</taxon>
    </lineage>
</organism>
<evidence type="ECO:0000259" key="1">
    <source>
        <dbReference type="Pfam" id="PF16586"/>
    </source>
</evidence>
<dbReference type="PANTHER" id="PTHR31451">
    <property type="match status" value="1"/>
</dbReference>
<accession>A0A2H5XCE6</accession>
<dbReference type="SUPFAM" id="SSF51445">
    <property type="entry name" value="(Trans)glycosidases"/>
    <property type="match status" value="1"/>
</dbReference>
<dbReference type="GO" id="GO:0016985">
    <property type="term" value="F:mannan endo-1,4-beta-mannosidase activity"/>
    <property type="evidence" value="ECO:0007669"/>
    <property type="project" value="TreeGrafter"/>
</dbReference>
<dbReference type="InterPro" id="IPR032260">
    <property type="entry name" value="DUF5060"/>
</dbReference>
<dbReference type="AlphaFoldDB" id="A0A2H5XCE6"/>
<proteinExistence type="predicted"/>
<evidence type="ECO:0000313" key="3">
    <source>
        <dbReference type="Proteomes" id="UP000236173"/>
    </source>
</evidence>
<evidence type="ECO:0000313" key="2">
    <source>
        <dbReference type="EMBL" id="GBC98834.1"/>
    </source>
</evidence>
<feature type="domain" description="DUF5060" evidence="1">
    <location>
        <begin position="46"/>
        <end position="132"/>
    </location>
</feature>